<dbReference type="EMBL" id="CM042050">
    <property type="protein sequence ID" value="KAI3733502.1"/>
    <property type="molecule type" value="Genomic_DNA"/>
</dbReference>
<keyword evidence="2" id="KW-1185">Reference proteome</keyword>
<gene>
    <name evidence="1" type="ORF">L6452_12945</name>
</gene>
<protein>
    <submittedName>
        <fullName evidence="1">Uncharacterized protein</fullName>
    </submittedName>
</protein>
<evidence type="ECO:0000313" key="1">
    <source>
        <dbReference type="EMBL" id="KAI3733502.1"/>
    </source>
</evidence>
<proteinExistence type="predicted"/>
<dbReference type="Proteomes" id="UP001055879">
    <property type="component" value="Linkage Group LG04"/>
</dbReference>
<accession>A0ACB9CGS1</accession>
<sequence length="441" mass="50056">MRVLLKILELLRPLAETKAWDYCIVWKISDDPSRCIEWIGCCCSGSQGVCRNVKEENDEIELCMPYLCKDTYIKHTLRTNACEKLAMIPCFLPLYPGIHGEVAMSRQPFWLSNVRMLCFVCDSTGTQLVVPVDGGLIELFRSKYVPADQKMIETLMAQLGILADYGFHEKDSKTRLNPYPYHHIVPKLELLFPVPKPISIDSAHVSQNRFIDESKNPSGYGNSGDGKEIKKGKHKIGKEQFQSKNLITERNRRKRMKDGLYTLRALVPRISKMDKAAIVGDAIEYIKELEKNVKDLQDELKELEEQDCMMNDCEVEVCKPKRANESSTQTSPKPHFRVSDAADKNSEVQVEVHQIGARDFLLKLICSHKPDGFLRIVETVDSLGLEVIDVNVTTCNGRMSNILNVKAKGKEVSAKNLKDSLLSGWSSLKLDREKKPMMRGF</sequence>
<reference evidence="1 2" key="2">
    <citation type="journal article" date="2022" name="Mol. Ecol. Resour.">
        <title>The genomes of chicory, endive, great burdock and yacon provide insights into Asteraceae paleo-polyploidization history and plant inulin production.</title>
        <authorList>
            <person name="Fan W."/>
            <person name="Wang S."/>
            <person name="Wang H."/>
            <person name="Wang A."/>
            <person name="Jiang F."/>
            <person name="Liu H."/>
            <person name="Zhao H."/>
            <person name="Xu D."/>
            <person name="Zhang Y."/>
        </authorList>
    </citation>
    <scope>NUCLEOTIDE SEQUENCE [LARGE SCALE GENOMIC DNA]</scope>
    <source>
        <strain evidence="2">cv. Niubang</strain>
    </source>
</reference>
<comment type="caution">
    <text evidence="1">The sequence shown here is derived from an EMBL/GenBank/DDBJ whole genome shotgun (WGS) entry which is preliminary data.</text>
</comment>
<reference evidence="2" key="1">
    <citation type="journal article" date="2022" name="Mol. Ecol. Resour.">
        <title>The genomes of chicory, endive, great burdock and yacon provide insights into Asteraceae palaeo-polyploidization history and plant inulin production.</title>
        <authorList>
            <person name="Fan W."/>
            <person name="Wang S."/>
            <person name="Wang H."/>
            <person name="Wang A."/>
            <person name="Jiang F."/>
            <person name="Liu H."/>
            <person name="Zhao H."/>
            <person name="Xu D."/>
            <person name="Zhang Y."/>
        </authorList>
    </citation>
    <scope>NUCLEOTIDE SEQUENCE [LARGE SCALE GENOMIC DNA]</scope>
    <source>
        <strain evidence="2">cv. Niubang</strain>
    </source>
</reference>
<name>A0ACB9CGS1_ARCLA</name>
<organism evidence="1 2">
    <name type="scientific">Arctium lappa</name>
    <name type="common">Greater burdock</name>
    <name type="synonym">Lappa major</name>
    <dbReference type="NCBI Taxonomy" id="4217"/>
    <lineage>
        <taxon>Eukaryota</taxon>
        <taxon>Viridiplantae</taxon>
        <taxon>Streptophyta</taxon>
        <taxon>Embryophyta</taxon>
        <taxon>Tracheophyta</taxon>
        <taxon>Spermatophyta</taxon>
        <taxon>Magnoliopsida</taxon>
        <taxon>eudicotyledons</taxon>
        <taxon>Gunneridae</taxon>
        <taxon>Pentapetalae</taxon>
        <taxon>asterids</taxon>
        <taxon>campanulids</taxon>
        <taxon>Asterales</taxon>
        <taxon>Asteraceae</taxon>
        <taxon>Carduoideae</taxon>
        <taxon>Cardueae</taxon>
        <taxon>Arctiinae</taxon>
        <taxon>Arctium</taxon>
    </lineage>
</organism>
<evidence type="ECO:0000313" key="2">
    <source>
        <dbReference type="Proteomes" id="UP001055879"/>
    </source>
</evidence>